<keyword evidence="1" id="KW-0808">Transferase</keyword>
<keyword evidence="4" id="KW-0067">ATP-binding</keyword>
<protein>
    <submittedName>
        <fullName evidence="4">ATP-binding protein</fullName>
    </submittedName>
</protein>
<dbReference type="PANTHER" id="PTHR35526">
    <property type="entry name" value="ANTI-SIGMA-F FACTOR RSBW-RELATED"/>
    <property type="match status" value="1"/>
</dbReference>
<dbReference type="EMBL" id="JAAGMD010000148">
    <property type="protein sequence ID" value="NEA85553.1"/>
    <property type="molecule type" value="Genomic_DNA"/>
</dbReference>
<evidence type="ECO:0000256" key="2">
    <source>
        <dbReference type="SAM" id="MobiDB-lite"/>
    </source>
</evidence>
<dbReference type="Pfam" id="PF13581">
    <property type="entry name" value="HATPase_c_2"/>
    <property type="match status" value="1"/>
</dbReference>
<dbReference type="CDD" id="cd16936">
    <property type="entry name" value="HATPase_RsbW-like"/>
    <property type="match status" value="1"/>
</dbReference>
<dbReference type="SUPFAM" id="SSF55874">
    <property type="entry name" value="ATPase domain of HSP90 chaperone/DNA topoisomerase II/histidine kinase"/>
    <property type="match status" value="1"/>
</dbReference>
<feature type="domain" description="Histidine kinase/HSP90-like ATPase" evidence="3">
    <location>
        <begin position="50"/>
        <end position="166"/>
    </location>
</feature>
<evidence type="ECO:0000256" key="1">
    <source>
        <dbReference type="ARBA" id="ARBA00022527"/>
    </source>
</evidence>
<evidence type="ECO:0000313" key="4">
    <source>
        <dbReference type="EMBL" id="NEA85553.1"/>
    </source>
</evidence>
<feature type="compositionally biased region" description="Low complexity" evidence="2">
    <location>
        <begin position="200"/>
        <end position="211"/>
    </location>
</feature>
<sequence length="221" mass="23222">MYSYELPGELPMGAIPTQRETTSRAHGAPECARADATLTGSPLAPGSARAVVRAALAEWTGLALPGTEHLTGRAGDDAELIASELVTNAVVHAGTDLRLTCRLEEGTGALIVEVRDRHPSRAPRGDEPETAPHHTLEYGRGLRLVAALCDAWGVTYRPGEKTVWARLPPGGRPEADGIEAYAADAAPAHDLSLARMLATGTPTATPRATWPSERSAPLETG</sequence>
<dbReference type="InterPro" id="IPR050267">
    <property type="entry name" value="Anti-sigma-factor_SerPK"/>
</dbReference>
<dbReference type="Gene3D" id="3.30.565.10">
    <property type="entry name" value="Histidine kinase-like ATPase, C-terminal domain"/>
    <property type="match status" value="1"/>
</dbReference>
<feature type="region of interest" description="Disordered" evidence="2">
    <location>
        <begin position="200"/>
        <end position="221"/>
    </location>
</feature>
<reference evidence="4" key="1">
    <citation type="submission" date="2020-01" db="EMBL/GenBank/DDBJ databases">
        <title>Insect and environment-associated Actinomycetes.</title>
        <authorList>
            <person name="Currrie C."/>
            <person name="Chevrette M."/>
            <person name="Carlson C."/>
            <person name="Stubbendieck R."/>
            <person name="Wendt-Pienkowski E."/>
        </authorList>
    </citation>
    <scope>NUCLEOTIDE SEQUENCE</scope>
    <source>
        <strain evidence="4">SID14436</strain>
    </source>
</reference>
<comment type="caution">
    <text evidence="4">The sequence shown here is derived from an EMBL/GenBank/DDBJ whole genome shotgun (WGS) entry which is preliminary data.</text>
</comment>
<accession>A0A6G3QPY9</accession>
<gene>
    <name evidence="4" type="ORF">G3I53_05680</name>
</gene>
<keyword evidence="1" id="KW-0723">Serine/threonine-protein kinase</keyword>
<proteinExistence type="predicted"/>
<feature type="non-terminal residue" evidence="4">
    <location>
        <position position="221"/>
    </location>
</feature>
<keyword evidence="4" id="KW-0547">Nucleotide-binding</keyword>
<dbReference type="GO" id="GO:0004674">
    <property type="term" value="F:protein serine/threonine kinase activity"/>
    <property type="evidence" value="ECO:0007669"/>
    <property type="project" value="UniProtKB-KW"/>
</dbReference>
<dbReference type="InterPro" id="IPR036890">
    <property type="entry name" value="HATPase_C_sf"/>
</dbReference>
<organism evidence="4">
    <name type="scientific">Streptomyces sp. SID14436</name>
    <dbReference type="NCBI Taxonomy" id="2706070"/>
    <lineage>
        <taxon>Bacteria</taxon>
        <taxon>Bacillati</taxon>
        <taxon>Actinomycetota</taxon>
        <taxon>Actinomycetes</taxon>
        <taxon>Kitasatosporales</taxon>
        <taxon>Streptomycetaceae</taxon>
        <taxon>Streptomyces</taxon>
    </lineage>
</organism>
<dbReference type="GO" id="GO:0005524">
    <property type="term" value="F:ATP binding"/>
    <property type="evidence" value="ECO:0007669"/>
    <property type="project" value="UniProtKB-KW"/>
</dbReference>
<keyword evidence="1" id="KW-0418">Kinase</keyword>
<dbReference type="AlphaFoldDB" id="A0A6G3QPY9"/>
<dbReference type="InterPro" id="IPR003594">
    <property type="entry name" value="HATPase_dom"/>
</dbReference>
<feature type="region of interest" description="Disordered" evidence="2">
    <location>
        <begin position="1"/>
        <end position="27"/>
    </location>
</feature>
<evidence type="ECO:0000259" key="3">
    <source>
        <dbReference type="Pfam" id="PF13581"/>
    </source>
</evidence>
<dbReference type="PANTHER" id="PTHR35526:SF3">
    <property type="entry name" value="ANTI-SIGMA-F FACTOR RSBW"/>
    <property type="match status" value="1"/>
</dbReference>
<name>A0A6G3QPY9_9ACTN</name>